<dbReference type="EC" id="2.5.1.75" evidence="10"/>
<keyword evidence="5 10" id="KW-0819">tRNA processing</keyword>
<dbReference type="HAMAP" id="MF_00185">
    <property type="entry name" value="IPP_trans"/>
    <property type="match status" value="1"/>
</dbReference>
<keyword evidence="6 10" id="KW-0547">Nucleotide-binding</keyword>
<dbReference type="InterPro" id="IPR039657">
    <property type="entry name" value="Dimethylallyltransferase"/>
</dbReference>
<comment type="function">
    <text evidence="2 10 12">Catalyzes the transfer of a dimethylallyl group onto the adenine at position 37 in tRNAs that read codons beginning with uridine, leading to the formation of N6-(dimethylallyl)adenosine (i(6)A).</text>
</comment>
<proteinExistence type="inferred from homology"/>
<dbReference type="Gene3D" id="3.40.50.300">
    <property type="entry name" value="P-loop containing nucleotide triphosphate hydrolases"/>
    <property type="match status" value="1"/>
</dbReference>
<keyword evidence="7 10" id="KW-0067">ATP-binding</keyword>
<protein>
    <recommendedName>
        <fullName evidence="10">tRNA dimethylallyltransferase</fullName>
        <ecNumber evidence="10">2.5.1.75</ecNumber>
    </recommendedName>
    <alternativeName>
        <fullName evidence="10">Dimethylallyl diphosphate:tRNA dimethylallyltransferase</fullName>
        <shortName evidence="10">DMAPP:tRNA dimethylallyltransferase</shortName>
        <shortName evidence="10">DMATase</shortName>
    </alternativeName>
    <alternativeName>
        <fullName evidence="10">Isopentenyl-diphosphate:tRNA isopentenyltransferase</fullName>
        <shortName evidence="10">IPP transferase</shortName>
        <shortName evidence="10">IPPT</shortName>
        <shortName evidence="10">IPTase</shortName>
    </alternativeName>
</protein>
<evidence type="ECO:0000256" key="3">
    <source>
        <dbReference type="ARBA" id="ARBA00005842"/>
    </source>
</evidence>
<dbReference type="EMBL" id="CP019609">
    <property type="protein sequence ID" value="AQP53182.1"/>
    <property type="molecule type" value="Genomic_DNA"/>
</dbReference>
<comment type="catalytic activity">
    <reaction evidence="9 10 11">
        <text>adenosine(37) in tRNA + dimethylallyl diphosphate = N(6)-dimethylallyladenosine(37) in tRNA + diphosphate</text>
        <dbReference type="Rhea" id="RHEA:26482"/>
        <dbReference type="Rhea" id="RHEA-COMP:10162"/>
        <dbReference type="Rhea" id="RHEA-COMP:10375"/>
        <dbReference type="ChEBI" id="CHEBI:33019"/>
        <dbReference type="ChEBI" id="CHEBI:57623"/>
        <dbReference type="ChEBI" id="CHEBI:74411"/>
        <dbReference type="ChEBI" id="CHEBI:74415"/>
        <dbReference type="EC" id="2.5.1.75"/>
    </reaction>
</comment>
<dbReference type="PANTHER" id="PTHR11088:SF60">
    <property type="entry name" value="TRNA DIMETHYLALLYLTRANSFERASE"/>
    <property type="match status" value="1"/>
</dbReference>
<evidence type="ECO:0000256" key="13">
    <source>
        <dbReference type="RuleBase" id="RU003785"/>
    </source>
</evidence>
<feature type="site" description="Interaction with substrate tRNA" evidence="10">
    <location>
        <position position="129"/>
    </location>
</feature>
<feature type="region of interest" description="Interaction with substrate tRNA" evidence="10">
    <location>
        <begin position="37"/>
        <end position="40"/>
    </location>
</feature>
<evidence type="ECO:0000256" key="4">
    <source>
        <dbReference type="ARBA" id="ARBA00022679"/>
    </source>
</evidence>
<name>A0A1Q2D485_9ENTE</name>
<feature type="binding site" evidence="10">
    <location>
        <begin position="14"/>
        <end position="19"/>
    </location>
    <ligand>
        <name>substrate</name>
    </ligand>
</feature>
<evidence type="ECO:0000256" key="5">
    <source>
        <dbReference type="ARBA" id="ARBA00022694"/>
    </source>
</evidence>
<evidence type="ECO:0000256" key="12">
    <source>
        <dbReference type="RuleBase" id="RU003784"/>
    </source>
</evidence>
<dbReference type="NCBIfam" id="TIGR00174">
    <property type="entry name" value="miaA"/>
    <property type="match status" value="1"/>
</dbReference>
<evidence type="ECO:0000313" key="14">
    <source>
        <dbReference type="EMBL" id="AQP53182.1"/>
    </source>
</evidence>
<dbReference type="OrthoDB" id="9776390at2"/>
<dbReference type="SUPFAM" id="SSF52540">
    <property type="entry name" value="P-loop containing nucleoside triphosphate hydrolases"/>
    <property type="match status" value="2"/>
</dbReference>
<evidence type="ECO:0000313" key="15">
    <source>
        <dbReference type="Proteomes" id="UP000188246"/>
    </source>
</evidence>
<dbReference type="GO" id="GO:0005524">
    <property type="term" value="F:ATP binding"/>
    <property type="evidence" value="ECO:0007669"/>
    <property type="project" value="UniProtKB-UniRule"/>
</dbReference>
<evidence type="ECO:0000256" key="11">
    <source>
        <dbReference type="RuleBase" id="RU003783"/>
    </source>
</evidence>
<dbReference type="PANTHER" id="PTHR11088">
    <property type="entry name" value="TRNA DIMETHYLALLYLTRANSFERASE"/>
    <property type="match status" value="1"/>
</dbReference>
<dbReference type="KEGG" id="vpi:BW732_02330"/>
<evidence type="ECO:0000256" key="1">
    <source>
        <dbReference type="ARBA" id="ARBA00001946"/>
    </source>
</evidence>
<dbReference type="AlphaFoldDB" id="A0A1Q2D485"/>
<dbReference type="STRING" id="633807.BW732_02330"/>
<evidence type="ECO:0000256" key="9">
    <source>
        <dbReference type="ARBA" id="ARBA00049563"/>
    </source>
</evidence>
<feature type="site" description="Interaction with substrate tRNA" evidence="10">
    <location>
        <position position="103"/>
    </location>
</feature>
<comment type="caution">
    <text evidence="10">Lacks conserved residue(s) required for the propagation of feature annotation.</text>
</comment>
<evidence type="ECO:0000256" key="6">
    <source>
        <dbReference type="ARBA" id="ARBA00022741"/>
    </source>
</evidence>
<keyword evidence="15" id="KW-1185">Reference proteome</keyword>
<keyword evidence="8 10" id="KW-0460">Magnesium</keyword>
<dbReference type="GO" id="GO:0006400">
    <property type="term" value="P:tRNA modification"/>
    <property type="evidence" value="ECO:0007669"/>
    <property type="project" value="TreeGrafter"/>
</dbReference>
<comment type="subunit">
    <text evidence="10">Monomer.</text>
</comment>
<sequence>MNEKQQVLVIVGPTGVGKTALSIQLAQKFDGEIISGDSLQVYRQLNIGTAKVTEEEMQGIPHFLIDIIEPDASYTAHDFKCMAEQKIDEISRRGKLPIIVGGTGMYIQSLLFDFNLGKKDLTSFEKECRKKWESFAATHGAERLWLTLQEMDPSAAAVIHPNNQKRVIRALEVFDITGVSITAQQQLDLTDLSQSQYDCKIIGLTSDRSVLYDRINLRVDEMMGNGLLAEAEYVYQLGDVQAKQGIGYKEFFPYFTGEMILNDAVDLVKQHSRKYAKRQLTWFRNRMPVEWWDIIQHPEQQDEIKKDVATWVVDNERE</sequence>
<dbReference type="Proteomes" id="UP000188246">
    <property type="component" value="Chromosome"/>
</dbReference>
<feature type="binding site" evidence="10">
    <location>
        <begin position="12"/>
        <end position="19"/>
    </location>
    <ligand>
        <name>ATP</name>
        <dbReference type="ChEBI" id="CHEBI:30616"/>
    </ligand>
</feature>
<dbReference type="GO" id="GO:0052381">
    <property type="term" value="F:tRNA dimethylallyltransferase activity"/>
    <property type="evidence" value="ECO:0007669"/>
    <property type="project" value="UniProtKB-UniRule"/>
</dbReference>
<comment type="cofactor">
    <cofactor evidence="1 10">
        <name>Mg(2+)</name>
        <dbReference type="ChEBI" id="CHEBI:18420"/>
    </cofactor>
</comment>
<keyword evidence="4 10" id="KW-0808">Transferase</keyword>
<evidence type="ECO:0000256" key="7">
    <source>
        <dbReference type="ARBA" id="ARBA00022840"/>
    </source>
</evidence>
<dbReference type="Gene3D" id="1.10.20.140">
    <property type="match status" value="1"/>
</dbReference>
<dbReference type="InterPro" id="IPR027417">
    <property type="entry name" value="P-loop_NTPase"/>
</dbReference>
<evidence type="ECO:0000256" key="8">
    <source>
        <dbReference type="ARBA" id="ARBA00022842"/>
    </source>
</evidence>
<gene>
    <name evidence="10" type="primary">miaA</name>
    <name evidence="14" type="ORF">BW732_02330</name>
</gene>
<dbReference type="RefSeq" id="WP_077275277.1">
    <property type="nucleotide sequence ID" value="NZ_CP019609.1"/>
</dbReference>
<accession>A0A1Q2D485</accession>
<reference evidence="14 15" key="1">
    <citation type="journal article" date="2010" name="Int. J. Syst. Evol. Microbiol.">
        <title>Vagococcus penaei sp. nov., isolated from spoilage microbiota of cooked shrimp (Penaeus vannamei).</title>
        <authorList>
            <person name="Jaffres E."/>
            <person name="Prevost H."/>
            <person name="Rossero A."/>
            <person name="Joffraud J.J."/>
            <person name="Dousset X."/>
        </authorList>
    </citation>
    <scope>NUCLEOTIDE SEQUENCE [LARGE SCALE GENOMIC DNA]</scope>
    <source>
        <strain evidence="14 15">CD276</strain>
    </source>
</reference>
<organism evidence="14 15">
    <name type="scientific">Vagococcus penaei</name>
    <dbReference type="NCBI Taxonomy" id="633807"/>
    <lineage>
        <taxon>Bacteria</taxon>
        <taxon>Bacillati</taxon>
        <taxon>Bacillota</taxon>
        <taxon>Bacilli</taxon>
        <taxon>Lactobacillales</taxon>
        <taxon>Enterococcaceae</taxon>
        <taxon>Vagococcus</taxon>
    </lineage>
</organism>
<dbReference type="Pfam" id="PF01715">
    <property type="entry name" value="IPPT"/>
    <property type="match status" value="1"/>
</dbReference>
<evidence type="ECO:0000256" key="10">
    <source>
        <dbReference type="HAMAP-Rule" id="MF_00185"/>
    </source>
</evidence>
<dbReference type="InterPro" id="IPR018022">
    <property type="entry name" value="IPT"/>
</dbReference>
<comment type="similarity">
    <text evidence="3 10 13">Belongs to the IPP transferase family.</text>
</comment>
<evidence type="ECO:0000256" key="2">
    <source>
        <dbReference type="ARBA" id="ARBA00003213"/>
    </source>
</evidence>